<evidence type="ECO:0000256" key="1">
    <source>
        <dbReference type="SAM" id="MobiDB-lite"/>
    </source>
</evidence>
<proteinExistence type="predicted"/>
<feature type="region of interest" description="Disordered" evidence="1">
    <location>
        <begin position="423"/>
        <end position="443"/>
    </location>
</feature>
<comment type="caution">
    <text evidence="3">The sequence shown here is derived from an EMBL/GenBank/DDBJ whole genome shotgun (WGS) entry which is preliminary data.</text>
</comment>
<evidence type="ECO:0000259" key="2">
    <source>
        <dbReference type="Pfam" id="PF24494"/>
    </source>
</evidence>
<dbReference type="InterPro" id="IPR056009">
    <property type="entry name" value="DUF7587"/>
</dbReference>
<protein>
    <recommendedName>
        <fullName evidence="2">DUF7587 domain-containing protein</fullName>
    </recommendedName>
</protein>
<feature type="domain" description="DUF7587" evidence="2">
    <location>
        <begin position="241"/>
        <end position="362"/>
    </location>
</feature>
<dbReference type="OrthoDB" id="4152607at2759"/>
<keyword evidence="4" id="KW-1185">Reference proteome</keyword>
<reference evidence="3 4" key="1">
    <citation type="submission" date="2015-09" db="EMBL/GenBank/DDBJ databases">
        <title>Host preference determinants of Valsa canker pathogens revealed by comparative genomics.</title>
        <authorList>
            <person name="Yin Z."/>
            <person name="Huang L."/>
        </authorList>
    </citation>
    <scope>NUCLEOTIDE SEQUENCE [LARGE SCALE GENOMIC DNA]</scope>
    <source>
        <strain evidence="3 4">YSFL</strain>
    </source>
</reference>
<evidence type="ECO:0000313" key="4">
    <source>
        <dbReference type="Proteomes" id="UP000284375"/>
    </source>
</evidence>
<organism evidence="3 4">
    <name type="scientific">Cytospora chrysosperma</name>
    <name type="common">Cytospora canker fungus</name>
    <name type="synonym">Sphaeria chrysosperma</name>
    <dbReference type="NCBI Taxonomy" id="252740"/>
    <lineage>
        <taxon>Eukaryota</taxon>
        <taxon>Fungi</taxon>
        <taxon>Dikarya</taxon>
        <taxon>Ascomycota</taxon>
        <taxon>Pezizomycotina</taxon>
        <taxon>Sordariomycetes</taxon>
        <taxon>Sordariomycetidae</taxon>
        <taxon>Diaporthales</taxon>
        <taxon>Cytosporaceae</taxon>
        <taxon>Cytospora</taxon>
    </lineage>
</organism>
<accession>A0A423VPJ9</accession>
<dbReference type="STRING" id="252740.A0A423VPJ9"/>
<dbReference type="AlphaFoldDB" id="A0A423VPJ9"/>
<name>A0A423VPJ9_CYTCH</name>
<dbReference type="Proteomes" id="UP000284375">
    <property type="component" value="Unassembled WGS sequence"/>
</dbReference>
<dbReference type="Pfam" id="PF24494">
    <property type="entry name" value="DUF7587"/>
    <property type="match status" value="1"/>
</dbReference>
<feature type="compositionally biased region" description="Basic and acidic residues" evidence="1">
    <location>
        <begin position="433"/>
        <end position="443"/>
    </location>
</feature>
<evidence type="ECO:0000313" key="3">
    <source>
        <dbReference type="EMBL" id="ROV92946.1"/>
    </source>
</evidence>
<sequence>MAPTAASVDGLIGPMSSLGTSVAAERTFATPLAEIEAFVQSVEQSALLARQVQFNHTRALSEVEEVRSLVSKLVEATRLIDATVDEVQRNIEARSTVQSLVGPEEKPSPIVQGLLAHFDHKITSIARKVLETSKSEDKYTLPRIAEECYKETRSNGQLDPDECQAPFDEAPLSGPHDPDYKCKEYYDHLKCLDLDEGYAKSSADEARIRKGQIWLHYWLQILNTCPGGPTLFSETVCPVGDMPHYLFRVFDHTSTSKSNEHMVASQASICEAVGNRTDLLSLDKQAAVGMLYKHLKWFTFDDPKAPGNLTSWTSSLLYAIQYAIYRCHKDALDPSDVNICVVDTTKFPRGQFARDAHLISELMSYATGIPDVSNFFRFRLENEKYYNGEFLSQGLNSTMQKAGTHGRNEFWSYGRYGLLSSTPPKMSSAQQRRLREGVFKKLP</sequence>
<gene>
    <name evidence="3" type="ORF">VSDG_06386</name>
</gene>
<dbReference type="EMBL" id="LJZO01000035">
    <property type="protein sequence ID" value="ROV92946.1"/>
    <property type="molecule type" value="Genomic_DNA"/>
</dbReference>